<dbReference type="GO" id="GO:0009103">
    <property type="term" value="P:lipopolysaccharide biosynthetic process"/>
    <property type="evidence" value="ECO:0007669"/>
    <property type="project" value="UniProtKB-KW"/>
</dbReference>
<keyword evidence="2" id="KW-1003">Cell membrane</keyword>
<keyword evidence="7" id="KW-0448">Lipopolysaccharide biosynthesis</keyword>
<dbReference type="PANTHER" id="PTHR30561:SF9">
    <property type="entry name" value="4-AMINO-4-DEOXY-L-ARABINOSE-PHOSPHOUNDECAPRENOL FLIPPASE SUBUNIT ARNF-RELATED"/>
    <property type="match status" value="1"/>
</dbReference>
<evidence type="ECO:0000256" key="11">
    <source>
        <dbReference type="SAM" id="Phobius"/>
    </source>
</evidence>
<keyword evidence="5" id="KW-0441">Lipid A biosynthesis</keyword>
<feature type="transmembrane region" description="Helical" evidence="11">
    <location>
        <begin position="104"/>
        <end position="121"/>
    </location>
</feature>
<dbReference type="InterPro" id="IPR000620">
    <property type="entry name" value="EamA_dom"/>
</dbReference>
<feature type="domain" description="EamA" evidence="12">
    <location>
        <begin position="52"/>
        <end position="121"/>
    </location>
</feature>
<dbReference type="GO" id="GO:0009245">
    <property type="term" value="P:lipid A biosynthetic process"/>
    <property type="evidence" value="ECO:0007669"/>
    <property type="project" value="UniProtKB-KW"/>
</dbReference>
<evidence type="ECO:0000259" key="12">
    <source>
        <dbReference type="Pfam" id="PF00892"/>
    </source>
</evidence>
<dbReference type="Proteomes" id="UP001329151">
    <property type="component" value="Chromosome"/>
</dbReference>
<dbReference type="Gene3D" id="1.10.3730.20">
    <property type="match status" value="1"/>
</dbReference>
<dbReference type="EMBL" id="AP028947">
    <property type="protein sequence ID" value="BET25823.1"/>
    <property type="molecule type" value="Genomic_DNA"/>
</dbReference>
<keyword evidence="4" id="KW-0997">Cell inner membrane</keyword>
<proteinExistence type="predicted"/>
<dbReference type="InterPro" id="IPR000390">
    <property type="entry name" value="Small_drug/metabolite_transptr"/>
</dbReference>
<dbReference type="KEGG" id="lto:RGQ30_13240"/>
<evidence type="ECO:0000256" key="6">
    <source>
        <dbReference type="ARBA" id="ARBA00022692"/>
    </source>
</evidence>
<keyword evidence="10 11" id="KW-0472">Membrane</keyword>
<feature type="transmembrane region" description="Helical" evidence="11">
    <location>
        <begin position="78"/>
        <end position="98"/>
    </location>
</feature>
<dbReference type="Pfam" id="PF00892">
    <property type="entry name" value="EamA"/>
    <property type="match status" value="1"/>
</dbReference>
<sequence length="123" mass="13201">MTTYAAILVLAGVLLNAVAQLLLKMATNKVGVIEASSALSLGAMSALFLQWPMILGLFCYGFSLLIWLMALSRVDVTLAYPMLAIGYVINAFAAQHFLNEPVSMQRWIAIGVIVLGVALLARS</sequence>
<dbReference type="GO" id="GO:0005886">
    <property type="term" value="C:plasma membrane"/>
    <property type="evidence" value="ECO:0007669"/>
    <property type="project" value="UniProtKB-SubCell"/>
</dbReference>
<accession>A0AA86J0J4</accession>
<evidence type="ECO:0000256" key="2">
    <source>
        <dbReference type="ARBA" id="ARBA00022475"/>
    </source>
</evidence>
<keyword evidence="6 11" id="KW-0812">Transmembrane</keyword>
<evidence type="ECO:0000256" key="8">
    <source>
        <dbReference type="ARBA" id="ARBA00022989"/>
    </source>
</evidence>
<evidence type="ECO:0000313" key="13">
    <source>
        <dbReference type="EMBL" id="BET25823.1"/>
    </source>
</evidence>
<organism evidence="13 14">
    <name type="scientific">Limnobacter thiooxidans</name>
    <dbReference type="NCBI Taxonomy" id="131080"/>
    <lineage>
        <taxon>Bacteria</taxon>
        <taxon>Pseudomonadati</taxon>
        <taxon>Pseudomonadota</taxon>
        <taxon>Betaproteobacteria</taxon>
        <taxon>Burkholderiales</taxon>
        <taxon>Burkholderiaceae</taxon>
        <taxon>Limnobacter</taxon>
    </lineage>
</organism>
<dbReference type="SUPFAM" id="SSF103481">
    <property type="entry name" value="Multidrug resistance efflux transporter EmrE"/>
    <property type="match status" value="1"/>
</dbReference>
<protein>
    <submittedName>
        <fullName evidence="13">SMR family transporter</fullName>
    </submittedName>
</protein>
<reference evidence="13 14" key="1">
    <citation type="submission" date="2023-10" db="EMBL/GenBank/DDBJ databases">
        <title>Complete Genome Sequence of Limnobacter thiooxidans CS-K2T, Isolated from freshwater lake sediments in Bavaria, Germany.</title>
        <authorList>
            <person name="Naruki M."/>
            <person name="Watanabe A."/>
            <person name="Warashina T."/>
            <person name="Morita T."/>
            <person name="Arakawa K."/>
        </authorList>
    </citation>
    <scope>NUCLEOTIDE SEQUENCE [LARGE SCALE GENOMIC DNA]</scope>
    <source>
        <strain evidence="13 14">CS-K2</strain>
    </source>
</reference>
<evidence type="ECO:0000256" key="4">
    <source>
        <dbReference type="ARBA" id="ARBA00022519"/>
    </source>
</evidence>
<evidence type="ECO:0000256" key="9">
    <source>
        <dbReference type="ARBA" id="ARBA00023098"/>
    </source>
</evidence>
<comment type="subcellular location">
    <subcellularLocation>
        <location evidence="1">Cell membrane</location>
        <topology evidence="1">Multi-pass membrane protein</topology>
    </subcellularLocation>
</comment>
<dbReference type="RefSeq" id="WP_130556655.1">
    <property type="nucleotide sequence ID" value="NZ_AP028947.1"/>
</dbReference>
<keyword evidence="3" id="KW-0444">Lipid biosynthesis</keyword>
<feature type="transmembrane region" description="Helical" evidence="11">
    <location>
        <begin position="43"/>
        <end position="71"/>
    </location>
</feature>
<evidence type="ECO:0000256" key="1">
    <source>
        <dbReference type="ARBA" id="ARBA00004651"/>
    </source>
</evidence>
<evidence type="ECO:0000256" key="5">
    <source>
        <dbReference type="ARBA" id="ARBA00022556"/>
    </source>
</evidence>
<evidence type="ECO:0000256" key="3">
    <source>
        <dbReference type="ARBA" id="ARBA00022516"/>
    </source>
</evidence>
<dbReference type="PANTHER" id="PTHR30561">
    <property type="entry name" value="SMR FAMILY PROTON-DEPENDENT DRUG EFFLUX TRANSPORTER SUGE"/>
    <property type="match status" value="1"/>
</dbReference>
<name>A0AA86J0J4_9BURK</name>
<keyword evidence="9" id="KW-0443">Lipid metabolism</keyword>
<evidence type="ECO:0000256" key="7">
    <source>
        <dbReference type="ARBA" id="ARBA00022985"/>
    </source>
</evidence>
<dbReference type="AlphaFoldDB" id="A0AA86J0J4"/>
<evidence type="ECO:0000313" key="14">
    <source>
        <dbReference type="Proteomes" id="UP001329151"/>
    </source>
</evidence>
<keyword evidence="14" id="KW-1185">Reference proteome</keyword>
<keyword evidence="8 11" id="KW-1133">Transmembrane helix</keyword>
<evidence type="ECO:0000256" key="10">
    <source>
        <dbReference type="ARBA" id="ARBA00023136"/>
    </source>
</evidence>
<gene>
    <name evidence="13" type="ORF">RGQ30_13240</name>
</gene>
<dbReference type="GO" id="GO:0022857">
    <property type="term" value="F:transmembrane transporter activity"/>
    <property type="evidence" value="ECO:0007669"/>
    <property type="project" value="InterPro"/>
</dbReference>
<dbReference type="InterPro" id="IPR037185">
    <property type="entry name" value="EmrE-like"/>
</dbReference>